<dbReference type="Pfam" id="PF00078">
    <property type="entry name" value="RVT_1"/>
    <property type="match status" value="1"/>
</dbReference>
<keyword evidence="2" id="KW-0472">Membrane</keyword>
<dbReference type="Proteomes" id="UP000230750">
    <property type="component" value="Unassembled WGS sequence"/>
</dbReference>
<evidence type="ECO:0000259" key="3">
    <source>
        <dbReference type="PROSITE" id="PS50878"/>
    </source>
</evidence>
<proteinExistence type="predicted"/>
<dbReference type="InterPro" id="IPR000477">
    <property type="entry name" value="RT_dom"/>
</dbReference>
<dbReference type="EMBL" id="MRZV01002287">
    <property type="protein sequence ID" value="PIK34110.1"/>
    <property type="molecule type" value="Genomic_DNA"/>
</dbReference>
<evidence type="ECO:0000256" key="1">
    <source>
        <dbReference type="SAM" id="MobiDB-lite"/>
    </source>
</evidence>
<evidence type="ECO:0000313" key="4">
    <source>
        <dbReference type="EMBL" id="PIK34110.1"/>
    </source>
</evidence>
<name>A0A2G8JED5_STIJA</name>
<dbReference type="InterPro" id="IPR043502">
    <property type="entry name" value="DNA/RNA_pol_sf"/>
</dbReference>
<feature type="region of interest" description="Disordered" evidence="1">
    <location>
        <begin position="207"/>
        <end position="229"/>
    </location>
</feature>
<feature type="compositionally biased region" description="Low complexity" evidence="1">
    <location>
        <begin position="215"/>
        <end position="229"/>
    </location>
</feature>
<evidence type="ECO:0000256" key="2">
    <source>
        <dbReference type="SAM" id="Phobius"/>
    </source>
</evidence>
<keyword evidence="2" id="KW-0812">Transmembrane</keyword>
<dbReference type="PANTHER" id="PTHR33332">
    <property type="entry name" value="REVERSE TRANSCRIPTASE DOMAIN-CONTAINING PROTEIN"/>
    <property type="match status" value="1"/>
</dbReference>
<accession>A0A2G8JED5</accession>
<protein>
    <recommendedName>
        <fullName evidence="3">Reverse transcriptase domain-containing protein</fullName>
    </recommendedName>
</protein>
<feature type="domain" description="Reverse transcriptase" evidence="3">
    <location>
        <begin position="1"/>
        <end position="192"/>
    </location>
</feature>
<keyword evidence="2" id="KW-1133">Transmembrane helix</keyword>
<sequence>NDLLEAVDQCQEAALVLLYFSAAFDTIDHDIILERLQNRYGILPTARKWFESYLRGRSFSVNIKGARSIPRNLNDGVPQGSVLGPSIFAMYVAPLGDIVSAHGIDYMSYADDTQLYLTLSPGNREISISRLESCIRDIKSWSIQNKLMFNDSKTEVLHISSKFLMCPTSPKIAVDDSFVDTIFKAKSLGVIVDCNLNMKHVKNTAPQLHSHYTRSDNSPNTSTTNLPNDSSTHSLRLAWTTATASCTAFHPLNFPNFSSFRTRPPVLSHVPRSTTHITPILRDLHWLPLHLRIRYKVALHAFNAIHGMAPSYLTDLVASYSPQRRLRSSSETLLCRPRRCNTRLYGDRCFSAAAPEVWNNLPRDLREAPHLNRFKKDFKTYLFSCFELSQYLLLFIWLLLCFLA</sequence>
<evidence type="ECO:0000313" key="5">
    <source>
        <dbReference type="Proteomes" id="UP000230750"/>
    </source>
</evidence>
<feature type="transmembrane region" description="Helical" evidence="2">
    <location>
        <begin position="381"/>
        <end position="403"/>
    </location>
</feature>
<dbReference type="AlphaFoldDB" id="A0A2G8JED5"/>
<organism evidence="4 5">
    <name type="scientific">Stichopus japonicus</name>
    <name type="common">Sea cucumber</name>
    <dbReference type="NCBI Taxonomy" id="307972"/>
    <lineage>
        <taxon>Eukaryota</taxon>
        <taxon>Metazoa</taxon>
        <taxon>Echinodermata</taxon>
        <taxon>Eleutherozoa</taxon>
        <taxon>Echinozoa</taxon>
        <taxon>Holothuroidea</taxon>
        <taxon>Aspidochirotacea</taxon>
        <taxon>Aspidochirotida</taxon>
        <taxon>Stichopodidae</taxon>
        <taxon>Apostichopus</taxon>
    </lineage>
</organism>
<comment type="caution">
    <text evidence="4">The sequence shown here is derived from an EMBL/GenBank/DDBJ whole genome shotgun (WGS) entry which is preliminary data.</text>
</comment>
<feature type="non-terminal residue" evidence="4">
    <location>
        <position position="1"/>
    </location>
</feature>
<reference evidence="4 5" key="1">
    <citation type="journal article" date="2017" name="PLoS Biol.">
        <title>The sea cucumber genome provides insights into morphological evolution and visceral regeneration.</title>
        <authorList>
            <person name="Zhang X."/>
            <person name="Sun L."/>
            <person name="Yuan J."/>
            <person name="Sun Y."/>
            <person name="Gao Y."/>
            <person name="Zhang L."/>
            <person name="Li S."/>
            <person name="Dai H."/>
            <person name="Hamel J.F."/>
            <person name="Liu C."/>
            <person name="Yu Y."/>
            <person name="Liu S."/>
            <person name="Lin W."/>
            <person name="Guo K."/>
            <person name="Jin S."/>
            <person name="Xu P."/>
            <person name="Storey K.B."/>
            <person name="Huan P."/>
            <person name="Zhang T."/>
            <person name="Zhou Y."/>
            <person name="Zhang J."/>
            <person name="Lin C."/>
            <person name="Li X."/>
            <person name="Xing L."/>
            <person name="Huo D."/>
            <person name="Sun M."/>
            <person name="Wang L."/>
            <person name="Mercier A."/>
            <person name="Li F."/>
            <person name="Yang H."/>
            <person name="Xiang J."/>
        </authorList>
    </citation>
    <scope>NUCLEOTIDE SEQUENCE [LARGE SCALE GENOMIC DNA]</scope>
    <source>
        <strain evidence="4">Shaxun</strain>
        <tissue evidence="4">Muscle</tissue>
    </source>
</reference>
<dbReference type="STRING" id="307972.A0A2G8JED5"/>
<gene>
    <name evidence="4" type="ORF">BSL78_29076</name>
</gene>
<keyword evidence="5" id="KW-1185">Reference proteome</keyword>
<dbReference type="SUPFAM" id="SSF56672">
    <property type="entry name" value="DNA/RNA polymerases"/>
    <property type="match status" value="1"/>
</dbReference>
<dbReference type="PROSITE" id="PS50878">
    <property type="entry name" value="RT_POL"/>
    <property type="match status" value="1"/>
</dbReference>